<feature type="domain" description="Serine aminopeptidase S33" evidence="1">
    <location>
        <begin position="32"/>
        <end position="145"/>
    </location>
</feature>
<dbReference type="Pfam" id="PF12146">
    <property type="entry name" value="Hydrolase_4"/>
    <property type="match status" value="1"/>
</dbReference>
<organism evidence="2 3">
    <name type="scientific">Sediminihaliea albiluteola</name>
    <dbReference type="NCBI Taxonomy" id="2758564"/>
    <lineage>
        <taxon>Bacteria</taxon>
        <taxon>Pseudomonadati</taxon>
        <taxon>Pseudomonadota</taxon>
        <taxon>Gammaproteobacteria</taxon>
        <taxon>Cellvibrionales</taxon>
        <taxon>Halieaceae</taxon>
        <taxon>Sediminihaliea</taxon>
    </lineage>
</organism>
<keyword evidence="3" id="KW-1185">Reference proteome</keyword>
<dbReference type="Gene3D" id="3.40.50.1820">
    <property type="entry name" value="alpha/beta hydrolase"/>
    <property type="match status" value="1"/>
</dbReference>
<keyword evidence="2" id="KW-0378">Hydrolase</keyword>
<evidence type="ECO:0000313" key="3">
    <source>
        <dbReference type="Proteomes" id="UP000539350"/>
    </source>
</evidence>
<sequence length="269" mass="29869">MKTSAQFIGATGQQIFTLSFQPESAAKAQFVYVPPFAEEMNRCRSWVAGQSRQLAQRGYGCTLFDFRGTGDSDGELINSSLASWFDDMALAVTTVEDAFQQPVILWGLRSGALLAWHYTVRHPAKVDQLLLWQPVLSGQNFVRQLIRQRIAAGLGRERAAESSDQIKAQWLAGQAVEIAGYPLGGELMVELQSLEITPNPASTQIPVTWLEHVSEQSRPFPIPTAKLLDKLKVAGHSVNAQPFCGPAIWQLNERDENFEIFKLMGDIYS</sequence>
<accession>A0A7W2TVI1</accession>
<dbReference type="Proteomes" id="UP000539350">
    <property type="component" value="Unassembled WGS sequence"/>
</dbReference>
<name>A0A7W2TVI1_9GAMM</name>
<dbReference type="EMBL" id="JACFXU010000013">
    <property type="protein sequence ID" value="MBA6412690.1"/>
    <property type="molecule type" value="Genomic_DNA"/>
</dbReference>
<gene>
    <name evidence="2" type="ORF">H2508_06140</name>
</gene>
<dbReference type="GO" id="GO:0016787">
    <property type="term" value="F:hydrolase activity"/>
    <property type="evidence" value="ECO:0007669"/>
    <property type="project" value="UniProtKB-KW"/>
</dbReference>
<dbReference type="NCBIfam" id="TIGR03101">
    <property type="entry name" value="hydr2_PEP"/>
    <property type="match status" value="1"/>
</dbReference>
<dbReference type="SUPFAM" id="SSF53474">
    <property type="entry name" value="alpha/beta-Hydrolases"/>
    <property type="match status" value="1"/>
</dbReference>
<dbReference type="RefSeq" id="WP_182170185.1">
    <property type="nucleotide sequence ID" value="NZ_JACFXU010000013.1"/>
</dbReference>
<protein>
    <submittedName>
        <fullName evidence="2">Hydrolase 2, exosortase A system-associated</fullName>
    </submittedName>
</protein>
<reference evidence="2 3" key="1">
    <citation type="submission" date="2020-07" db="EMBL/GenBank/DDBJ databases">
        <title>Halieaceae bacterium, F7430, whole genome shotgun sequencing project.</title>
        <authorList>
            <person name="Jiang S."/>
            <person name="Liu Z.W."/>
            <person name="Du Z.J."/>
        </authorList>
    </citation>
    <scope>NUCLEOTIDE SEQUENCE [LARGE SCALE GENOMIC DNA]</scope>
    <source>
        <strain evidence="2 3">F7430</strain>
    </source>
</reference>
<dbReference type="InterPro" id="IPR029058">
    <property type="entry name" value="AB_hydrolase_fold"/>
</dbReference>
<dbReference type="AlphaFoldDB" id="A0A7W2TVI1"/>
<dbReference type="InterPro" id="IPR022742">
    <property type="entry name" value="Hydrolase_4"/>
</dbReference>
<evidence type="ECO:0000313" key="2">
    <source>
        <dbReference type="EMBL" id="MBA6412690.1"/>
    </source>
</evidence>
<proteinExistence type="predicted"/>
<dbReference type="InterPro" id="IPR017532">
    <property type="entry name" value="Hydrolase-2_PEP"/>
</dbReference>
<comment type="caution">
    <text evidence="2">The sequence shown here is derived from an EMBL/GenBank/DDBJ whole genome shotgun (WGS) entry which is preliminary data.</text>
</comment>
<evidence type="ECO:0000259" key="1">
    <source>
        <dbReference type="Pfam" id="PF12146"/>
    </source>
</evidence>